<evidence type="ECO:0000313" key="3">
    <source>
        <dbReference type="Proteomes" id="UP000471381"/>
    </source>
</evidence>
<dbReference type="AlphaFoldDB" id="A0A6N9TK68"/>
<dbReference type="GO" id="GO:0005829">
    <property type="term" value="C:cytosol"/>
    <property type="evidence" value="ECO:0007669"/>
    <property type="project" value="TreeGrafter"/>
</dbReference>
<dbReference type="Pfam" id="PF00551">
    <property type="entry name" value="Formyl_trans_N"/>
    <property type="match status" value="1"/>
</dbReference>
<feature type="domain" description="Formyl transferase N-terminal" evidence="1">
    <location>
        <begin position="118"/>
        <end position="200"/>
    </location>
</feature>
<dbReference type="PANTHER" id="PTHR11138:SF5">
    <property type="entry name" value="METHIONYL-TRNA FORMYLTRANSFERASE, MITOCHONDRIAL"/>
    <property type="match status" value="1"/>
</dbReference>
<dbReference type="PANTHER" id="PTHR11138">
    <property type="entry name" value="METHIONYL-TRNA FORMYLTRANSFERASE"/>
    <property type="match status" value="1"/>
</dbReference>
<name>A0A6N9TK68_9ALTE</name>
<dbReference type="RefSeq" id="WP_163105628.1">
    <property type="nucleotide sequence ID" value="NZ_JAAAWO010000003.1"/>
</dbReference>
<dbReference type="Proteomes" id="UP000471381">
    <property type="component" value="Unassembled WGS sequence"/>
</dbReference>
<evidence type="ECO:0000313" key="2">
    <source>
        <dbReference type="EMBL" id="NDW15078.1"/>
    </source>
</evidence>
<sequence>MRITLLCNLDIASNLAANRLITALPEHHFSVLMTAQVGGKNHRPKALEALSFYENTLFTEILFPALISGQKASGKEVFVKETCDKKGDETPRLLTFGAMQQRGIDIHPVSEINEGNGLSVLERCQPDLILSVRFGRILKTPALDVPNHGVLNLHSGLLPQYRGIMATFWAMLRDESHIGCTLHRIQDGGIDTGDILSTHPIKTDYNLSYFDNMLAIYPAGLDAMIAATKRIADSVALVSIPQNDTQANYYGLPDPASISLFEQKGHRWVIHSNLISLAQRFFPQ</sequence>
<dbReference type="InterPro" id="IPR036477">
    <property type="entry name" value="Formyl_transf_N_sf"/>
</dbReference>
<dbReference type="CDD" id="cd08653">
    <property type="entry name" value="FMT_core_like_3"/>
    <property type="match status" value="1"/>
</dbReference>
<dbReference type="InterPro" id="IPR002376">
    <property type="entry name" value="Formyl_transf_N"/>
</dbReference>
<keyword evidence="3" id="KW-1185">Reference proteome</keyword>
<dbReference type="SUPFAM" id="SSF53328">
    <property type="entry name" value="Formyltransferase"/>
    <property type="match status" value="1"/>
</dbReference>
<evidence type="ECO:0000259" key="1">
    <source>
        <dbReference type="Pfam" id="PF00551"/>
    </source>
</evidence>
<proteinExistence type="predicted"/>
<dbReference type="GO" id="GO:0004479">
    <property type="term" value="F:methionyl-tRNA formyltransferase activity"/>
    <property type="evidence" value="ECO:0007669"/>
    <property type="project" value="TreeGrafter"/>
</dbReference>
<gene>
    <name evidence="2" type="ORF">GTQ48_06015</name>
</gene>
<accession>A0A6N9TK68</accession>
<organism evidence="2 3">
    <name type="scientific">Alteromonas genovensis</name>
    <dbReference type="NCBI Taxonomy" id="471225"/>
    <lineage>
        <taxon>Bacteria</taxon>
        <taxon>Pseudomonadati</taxon>
        <taxon>Pseudomonadota</taxon>
        <taxon>Gammaproteobacteria</taxon>
        <taxon>Alteromonadales</taxon>
        <taxon>Alteromonadaceae</taxon>
        <taxon>Alteromonas/Salinimonas group</taxon>
        <taxon>Alteromonas</taxon>
    </lineage>
</organism>
<protein>
    <recommendedName>
        <fullName evidence="1">Formyl transferase N-terminal domain-containing protein</fullName>
    </recommendedName>
</protein>
<comment type="caution">
    <text evidence="2">The sequence shown here is derived from an EMBL/GenBank/DDBJ whole genome shotgun (WGS) entry which is preliminary data.</text>
</comment>
<dbReference type="EMBL" id="JAAAWO010000003">
    <property type="protein sequence ID" value="NDW15078.1"/>
    <property type="molecule type" value="Genomic_DNA"/>
</dbReference>
<reference evidence="2 3" key="1">
    <citation type="submission" date="2020-01" db="EMBL/GenBank/DDBJ databases">
        <title>Genomes of bacteria type strains.</title>
        <authorList>
            <person name="Chen J."/>
            <person name="Zhu S."/>
            <person name="Yang J."/>
        </authorList>
    </citation>
    <scope>NUCLEOTIDE SEQUENCE [LARGE SCALE GENOMIC DNA]</scope>
    <source>
        <strain evidence="2 3">LMG 24078</strain>
    </source>
</reference>
<dbReference type="Gene3D" id="3.40.50.12230">
    <property type="match status" value="1"/>
</dbReference>